<name>A0A358HNI2_9PROT</name>
<reference evidence="1 2" key="1">
    <citation type="journal article" date="2018" name="Nat. Biotechnol.">
        <title>A standardized bacterial taxonomy based on genome phylogeny substantially revises the tree of life.</title>
        <authorList>
            <person name="Parks D.H."/>
            <person name="Chuvochina M."/>
            <person name="Waite D.W."/>
            <person name="Rinke C."/>
            <person name="Skarshewski A."/>
            <person name="Chaumeil P.A."/>
            <person name="Hugenholtz P."/>
        </authorList>
    </citation>
    <scope>NUCLEOTIDE SEQUENCE [LARGE SCALE GENOMIC DNA]</scope>
    <source>
        <strain evidence="1">UBA8707</strain>
    </source>
</reference>
<accession>A0A358HNI2</accession>
<organism evidence="1 2">
    <name type="scientific">Thalassospira lucentensis</name>
    <dbReference type="NCBI Taxonomy" id="168935"/>
    <lineage>
        <taxon>Bacteria</taxon>
        <taxon>Pseudomonadati</taxon>
        <taxon>Pseudomonadota</taxon>
        <taxon>Alphaproteobacteria</taxon>
        <taxon>Rhodospirillales</taxon>
        <taxon>Thalassospiraceae</taxon>
        <taxon>Thalassospira</taxon>
    </lineage>
</organism>
<comment type="caution">
    <text evidence="1">The sequence shown here is derived from an EMBL/GenBank/DDBJ whole genome shotgun (WGS) entry which is preliminary data.</text>
</comment>
<protein>
    <submittedName>
        <fullName evidence="1">Cytochrome B</fullName>
    </submittedName>
</protein>
<sequence length="36" mass="3961">LVHIAGVLLASLRHHENLVRAMITGKKRRALSNDIG</sequence>
<feature type="non-terminal residue" evidence="1">
    <location>
        <position position="1"/>
    </location>
</feature>
<dbReference type="Proteomes" id="UP000264753">
    <property type="component" value="Unassembled WGS sequence"/>
</dbReference>
<evidence type="ECO:0000313" key="2">
    <source>
        <dbReference type="Proteomes" id="UP000264753"/>
    </source>
</evidence>
<evidence type="ECO:0000313" key="1">
    <source>
        <dbReference type="EMBL" id="HBU96748.1"/>
    </source>
</evidence>
<dbReference type="EMBL" id="DOOG01000022">
    <property type="protein sequence ID" value="HBU96748.1"/>
    <property type="molecule type" value="Genomic_DNA"/>
</dbReference>
<proteinExistence type="predicted"/>
<dbReference type="AlphaFoldDB" id="A0A358HNI2"/>
<gene>
    <name evidence="1" type="ORF">DEF21_02425</name>
</gene>